<accession>A0A518DAS0</accession>
<evidence type="ECO:0000313" key="1">
    <source>
        <dbReference type="EMBL" id="QDU88579.1"/>
    </source>
</evidence>
<dbReference type="KEGG" id="pnd:Pla175_19580"/>
<dbReference type="AlphaFoldDB" id="A0A518DAS0"/>
<sequence length="63" mass="7502">MRHPLTHHPPMHYAHMLPDRGPDAWEPLEEHLRLVEELAANWLRPFCWSARRCRVGQNAWPLA</sequence>
<dbReference type="EMBL" id="CP036291">
    <property type="protein sequence ID" value="QDU88579.1"/>
    <property type="molecule type" value="Genomic_DNA"/>
</dbReference>
<organism evidence="1 2">
    <name type="scientific">Pirellulimonas nuda</name>
    <dbReference type="NCBI Taxonomy" id="2528009"/>
    <lineage>
        <taxon>Bacteria</taxon>
        <taxon>Pseudomonadati</taxon>
        <taxon>Planctomycetota</taxon>
        <taxon>Planctomycetia</taxon>
        <taxon>Pirellulales</taxon>
        <taxon>Lacipirellulaceae</taxon>
        <taxon>Pirellulimonas</taxon>
    </lineage>
</organism>
<gene>
    <name evidence="1" type="ORF">Pla175_19580</name>
</gene>
<protein>
    <submittedName>
        <fullName evidence="1">Uncharacterized protein</fullName>
    </submittedName>
</protein>
<name>A0A518DAS0_9BACT</name>
<keyword evidence="2" id="KW-1185">Reference proteome</keyword>
<proteinExistence type="predicted"/>
<reference evidence="1 2" key="1">
    <citation type="submission" date="2019-02" db="EMBL/GenBank/DDBJ databases">
        <title>Deep-cultivation of Planctomycetes and their phenomic and genomic characterization uncovers novel biology.</title>
        <authorList>
            <person name="Wiegand S."/>
            <person name="Jogler M."/>
            <person name="Boedeker C."/>
            <person name="Pinto D."/>
            <person name="Vollmers J."/>
            <person name="Rivas-Marin E."/>
            <person name="Kohn T."/>
            <person name="Peeters S.H."/>
            <person name="Heuer A."/>
            <person name="Rast P."/>
            <person name="Oberbeckmann S."/>
            <person name="Bunk B."/>
            <person name="Jeske O."/>
            <person name="Meyerdierks A."/>
            <person name="Storesund J.E."/>
            <person name="Kallscheuer N."/>
            <person name="Luecker S."/>
            <person name="Lage O.M."/>
            <person name="Pohl T."/>
            <person name="Merkel B.J."/>
            <person name="Hornburger P."/>
            <person name="Mueller R.-W."/>
            <person name="Bruemmer F."/>
            <person name="Labrenz M."/>
            <person name="Spormann A.M."/>
            <person name="Op den Camp H."/>
            <person name="Overmann J."/>
            <person name="Amann R."/>
            <person name="Jetten M.S.M."/>
            <person name="Mascher T."/>
            <person name="Medema M.H."/>
            <person name="Devos D.P."/>
            <person name="Kaster A.-K."/>
            <person name="Ovreas L."/>
            <person name="Rohde M."/>
            <person name="Galperin M.Y."/>
            <person name="Jogler C."/>
        </authorList>
    </citation>
    <scope>NUCLEOTIDE SEQUENCE [LARGE SCALE GENOMIC DNA]</scope>
    <source>
        <strain evidence="1 2">Pla175</strain>
    </source>
</reference>
<evidence type="ECO:0000313" key="2">
    <source>
        <dbReference type="Proteomes" id="UP000317429"/>
    </source>
</evidence>
<dbReference type="Proteomes" id="UP000317429">
    <property type="component" value="Chromosome"/>
</dbReference>